<evidence type="ECO:0000313" key="7">
    <source>
        <dbReference type="EMBL" id="QXM23763.1"/>
    </source>
</evidence>
<dbReference type="PANTHER" id="PTHR30606">
    <property type="entry name" value="LIPID A BIOSYNTHESIS LAUROYL ACYLTRANSFERASE"/>
    <property type="match status" value="1"/>
</dbReference>
<name>A0A975U1Q9_9PROT</name>
<dbReference type="Pfam" id="PF03279">
    <property type="entry name" value="Lip_A_acyltrans"/>
    <property type="match status" value="1"/>
</dbReference>
<keyword evidence="6 7" id="KW-0012">Acyltransferase</keyword>
<dbReference type="GO" id="GO:0009247">
    <property type="term" value="P:glycolipid biosynthetic process"/>
    <property type="evidence" value="ECO:0007669"/>
    <property type="project" value="UniProtKB-ARBA"/>
</dbReference>
<dbReference type="GO" id="GO:0016746">
    <property type="term" value="F:acyltransferase activity"/>
    <property type="evidence" value="ECO:0007669"/>
    <property type="project" value="UniProtKB-KW"/>
</dbReference>
<keyword evidence="5" id="KW-0472">Membrane</keyword>
<dbReference type="InterPro" id="IPR004960">
    <property type="entry name" value="LipA_acyltrans"/>
</dbReference>
<dbReference type="RefSeq" id="WP_218284669.1">
    <property type="nucleotide sequence ID" value="NZ_CP076448.1"/>
</dbReference>
<sequence length="304" mass="33288">MSSPGLGTRLRWRAEAWAVRAVFALSRALGPVRASNLGGRVARLVGPLLPVSRVAERNLAIAFPDRDAGWRRATIRDAWENLGRVTAEYPHLGNLKRSASGPGWEIAGEAVLREVAARGGPAIFISGHLGNWELLPPVVGHFGIAMSSVYRAPSNPFVDAMILRCREAALAPLAAPLFPKGAHGARAMLAHLRRGGFLGMLVDQKMNDGIAARLFGVRAMTAPALAQLALRFRCPVVPGRSLRIGPARYRFEAEPPLTLPESGDREADIAALTQAVNDTLERWIRDRPGEWLWLHRRFDKALYR</sequence>
<gene>
    <name evidence="7" type="ORF">KO353_10640</name>
</gene>
<keyword evidence="4" id="KW-0808">Transferase</keyword>
<dbReference type="AlphaFoldDB" id="A0A975U1Q9"/>
<dbReference type="GO" id="GO:0005886">
    <property type="term" value="C:plasma membrane"/>
    <property type="evidence" value="ECO:0007669"/>
    <property type="project" value="UniProtKB-SubCell"/>
</dbReference>
<organism evidence="7 8">
    <name type="scientific">Elioraea tepida</name>
    <dbReference type="NCBI Taxonomy" id="2843330"/>
    <lineage>
        <taxon>Bacteria</taxon>
        <taxon>Pseudomonadati</taxon>
        <taxon>Pseudomonadota</taxon>
        <taxon>Alphaproteobacteria</taxon>
        <taxon>Acetobacterales</taxon>
        <taxon>Elioraeaceae</taxon>
        <taxon>Elioraea</taxon>
    </lineage>
</organism>
<keyword evidence="8" id="KW-1185">Reference proteome</keyword>
<dbReference type="EMBL" id="CP076448">
    <property type="protein sequence ID" value="QXM23763.1"/>
    <property type="molecule type" value="Genomic_DNA"/>
</dbReference>
<dbReference type="CDD" id="cd07984">
    <property type="entry name" value="LPLAT_LABLAT-like"/>
    <property type="match status" value="1"/>
</dbReference>
<dbReference type="Proteomes" id="UP000694001">
    <property type="component" value="Chromosome"/>
</dbReference>
<keyword evidence="2" id="KW-1003">Cell membrane</keyword>
<reference evidence="7" key="1">
    <citation type="submission" date="2021-06" db="EMBL/GenBank/DDBJ databases">
        <title>Elioraea tepida, sp. nov., a moderately thermophilic aerobic anoxygenic phototrophic bacterium isolated from an alkaline siliceous hot spring mat community in Yellowstone National Park, WY, USA.</title>
        <authorList>
            <person name="Saini M.K."/>
            <person name="Yoshida S."/>
            <person name="Sebastian A."/>
            <person name="Hirose S."/>
            <person name="Hara E."/>
            <person name="Tamaki H."/>
            <person name="Soulier N.T."/>
            <person name="Albert I."/>
            <person name="Hanada S."/>
            <person name="Bryant D.A."/>
            <person name="Tank M."/>
        </authorList>
    </citation>
    <scope>NUCLEOTIDE SEQUENCE</scope>
    <source>
        <strain evidence="7">MS-P2</strain>
    </source>
</reference>
<evidence type="ECO:0000256" key="4">
    <source>
        <dbReference type="ARBA" id="ARBA00022679"/>
    </source>
</evidence>
<evidence type="ECO:0000256" key="5">
    <source>
        <dbReference type="ARBA" id="ARBA00023136"/>
    </source>
</evidence>
<accession>A0A975U1Q9</accession>
<evidence type="ECO:0000313" key="8">
    <source>
        <dbReference type="Proteomes" id="UP000694001"/>
    </source>
</evidence>
<keyword evidence="3" id="KW-0997">Cell inner membrane</keyword>
<evidence type="ECO:0000256" key="6">
    <source>
        <dbReference type="ARBA" id="ARBA00023315"/>
    </source>
</evidence>
<protein>
    <submittedName>
        <fullName evidence="7">Lauroyl acyltransferase</fullName>
    </submittedName>
</protein>
<dbReference type="PANTHER" id="PTHR30606:SF9">
    <property type="entry name" value="LIPID A BIOSYNTHESIS LAUROYLTRANSFERASE"/>
    <property type="match status" value="1"/>
</dbReference>
<evidence type="ECO:0000256" key="1">
    <source>
        <dbReference type="ARBA" id="ARBA00004533"/>
    </source>
</evidence>
<evidence type="ECO:0000256" key="3">
    <source>
        <dbReference type="ARBA" id="ARBA00022519"/>
    </source>
</evidence>
<comment type="subcellular location">
    <subcellularLocation>
        <location evidence="1">Cell inner membrane</location>
    </subcellularLocation>
</comment>
<proteinExistence type="predicted"/>
<evidence type="ECO:0000256" key="2">
    <source>
        <dbReference type="ARBA" id="ARBA00022475"/>
    </source>
</evidence>
<dbReference type="KEGG" id="elio:KO353_10640"/>